<organism evidence="2 3">
    <name type="scientific">Spongiivirga citrea</name>
    <dbReference type="NCBI Taxonomy" id="1481457"/>
    <lineage>
        <taxon>Bacteria</taxon>
        <taxon>Pseudomonadati</taxon>
        <taxon>Bacteroidota</taxon>
        <taxon>Flavobacteriia</taxon>
        <taxon>Flavobacteriales</taxon>
        <taxon>Flavobacteriaceae</taxon>
        <taxon>Spongiivirga</taxon>
    </lineage>
</organism>
<evidence type="ECO:0000256" key="1">
    <source>
        <dbReference type="SAM" id="Phobius"/>
    </source>
</evidence>
<gene>
    <name evidence="2" type="ORF">GWK10_02000</name>
</gene>
<reference evidence="2 3" key="1">
    <citation type="submission" date="2020-01" db="EMBL/GenBank/DDBJ databases">
        <title>Spongiivirga citrea KCTC 32990T.</title>
        <authorList>
            <person name="Wang G."/>
        </authorList>
    </citation>
    <scope>NUCLEOTIDE SEQUENCE [LARGE SCALE GENOMIC DNA]</scope>
    <source>
        <strain evidence="2 3">KCTC 32990</strain>
    </source>
</reference>
<comment type="caution">
    <text evidence="2">The sequence shown here is derived from an EMBL/GenBank/DDBJ whole genome shotgun (WGS) entry which is preliminary data.</text>
</comment>
<dbReference type="AlphaFoldDB" id="A0A6M0CPV3"/>
<name>A0A6M0CPV3_9FLAO</name>
<keyword evidence="1" id="KW-0812">Transmembrane</keyword>
<keyword evidence="1" id="KW-0472">Membrane</keyword>
<evidence type="ECO:0000313" key="2">
    <source>
        <dbReference type="EMBL" id="NER15960.1"/>
    </source>
</evidence>
<dbReference type="Proteomes" id="UP000474296">
    <property type="component" value="Unassembled WGS sequence"/>
</dbReference>
<sequence>MRKYLNRTFLISFLVNGGTFAIAMAILDFSDDKPFRLWRFLFNLIFFGLFMALIFVWKRKKDSSK</sequence>
<dbReference type="RefSeq" id="WP_164029221.1">
    <property type="nucleotide sequence ID" value="NZ_JAABOQ010000001.1"/>
</dbReference>
<evidence type="ECO:0000313" key="3">
    <source>
        <dbReference type="Proteomes" id="UP000474296"/>
    </source>
</evidence>
<keyword evidence="3" id="KW-1185">Reference proteome</keyword>
<dbReference type="EMBL" id="JAABOQ010000001">
    <property type="protein sequence ID" value="NER15960.1"/>
    <property type="molecule type" value="Genomic_DNA"/>
</dbReference>
<proteinExistence type="predicted"/>
<keyword evidence="1" id="KW-1133">Transmembrane helix</keyword>
<feature type="transmembrane region" description="Helical" evidence="1">
    <location>
        <begin position="38"/>
        <end position="57"/>
    </location>
</feature>
<accession>A0A6M0CPV3</accession>
<feature type="transmembrane region" description="Helical" evidence="1">
    <location>
        <begin position="7"/>
        <end position="26"/>
    </location>
</feature>
<protein>
    <submittedName>
        <fullName evidence="2">Uncharacterized protein</fullName>
    </submittedName>
</protein>